<feature type="transmembrane region" description="Helical" evidence="2">
    <location>
        <begin position="72"/>
        <end position="92"/>
    </location>
</feature>
<keyword evidence="2 3" id="KW-0812">Transmembrane</keyword>
<dbReference type="HOGENOM" id="CLU_1609865_0_0_6"/>
<feature type="transmembrane region" description="Helical" evidence="2">
    <location>
        <begin position="112"/>
        <end position="131"/>
    </location>
</feature>
<dbReference type="Proteomes" id="UP000008840">
    <property type="component" value="Chromosome"/>
</dbReference>
<feature type="region of interest" description="Disordered" evidence="1">
    <location>
        <begin position="1"/>
        <end position="24"/>
    </location>
</feature>
<proteinExistence type="predicted"/>
<dbReference type="EnsemblBacteria" id="CAQ45891">
    <property type="protein sequence ID" value="CAQ45891"/>
    <property type="gene ID" value="Smlt2404"/>
</dbReference>
<dbReference type="EMBL" id="AM743169">
    <property type="protein sequence ID" value="CAQ45891.1"/>
    <property type="molecule type" value="Genomic_DNA"/>
</dbReference>
<name>B2FRI9_STRMK</name>
<evidence type="ECO:0000256" key="1">
    <source>
        <dbReference type="SAM" id="MobiDB-lite"/>
    </source>
</evidence>
<evidence type="ECO:0000313" key="3">
    <source>
        <dbReference type="EMBL" id="CAQ45891.1"/>
    </source>
</evidence>
<feature type="transmembrane region" description="Helical" evidence="2">
    <location>
        <begin position="42"/>
        <end position="60"/>
    </location>
</feature>
<reference evidence="3 4" key="1">
    <citation type="journal article" date="2008" name="Genome Biol.">
        <title>The complete genome, comparative and functional analysis of Stenotrophomonas maltophilia reveals an organism heavily shielded by drug resistance determinants.</title>
        <authorList>
            <person name="Crossman L.C."/>
            <person name="Gould V.C."/>
            <person name="Dow J.M."/>
            <person name="Vernikos G.S."/>
            <person name="Okazaki A."/>
            <person name="Sebaihia M."/>
            <person name="Saunders D."/>
            <person name="Arrowsmith C."/>
            <person name="Carver T."/>
            <person name="Peters N."/>
            <person name="Adlem E."/>
            <person name="Kerhornou A."/>
            <person name="Lord A."/>
            <person name="Murphy L."/>
            <person name="Seeger K."/>
            <person name="Squares R."/>
            <person name="Rutter S."/>
            <person name="Quail M.A."/>
            <person name="Rajandream M.A."/>
            <person name="Harris D."/>
            <person name="Churcher C."/>
            <person name="Bentley S.D."/>
            <person name="Parkhill J."/>
            <person name="Thomson N.R."/>
            <person name="Avison M.B."/>
        </authorList>
    </citation>
    <scope>NUCLEOTIDE SEQUENCE [LARGE SCALE GENOMIC DNA]</scope>
    <source>
        <strain evidence="3 4">K279a</strain>
    </source>
</reference>
<dbReference type="AlphaFoldDB" id="B2FRI9"/>
<sequence length="165" mass="17632">MAKEKAIGPAASKQNSEQPRAPQDAAMRNERAFANFKDQIELLKVLSLGTGMCTASYVVAASELGSLTRAAGAITCITLGVWMGVCGVVVYFRNRLDLSGLSAWQKAWRVAQYLIVMCATLFAFSTAIELAKLKGSRNQPRAAAIELPATRHCDSLNQPGDAPGT</sequence>
<organism evidence="3 4">
    <name type="scientific">Stenotrophomonas maltophilia (strain K279a)</name>
    <dbReference type="NCBI Taxonomy" id="522373"/>
    <lineage>
        <taxon>Bacteria</taxon>
        <taxon>Pseudomonadati</taxon>
        <taxon>Pseudomonadota</taxon>
        <taxon>Gammaproteobacteria</taxon>
        <taxon>Lysobacterales</taxon>
        <taxon>Lysobacteraceae</taxon>
        <taxon>Stenotrophomonas</taxon>
        <taxon>Stenotrophomonas maltophilia group</taxon>
    </lineage>
</organism>
<evidence type="ECO:0000256" key="2">
    <source>
        <dbReference type="SAM" id="Phobius"/>
    </source>
</evidence>
<protein>
    <submittedName>
        <fullName evidence="3">Transmembrane protein</fullName>
    </submittedName>
</protein>
<keyword evidence="2" id="KW-1133">Transmembrane helix</keyword>
<accession>B2FRI9</accession>
<dbReference type="KEGG" id="sml:Smlt2404"/>
<gene>
    <name evidence="3" type="ordered locus">Smlt2404</name>
</gene>
<keyword evidence="2" id="KW-0472">Membrane</keyword>
<dbReference type="RefSeq" id="WP_012480183.1">
    <property type="nucleotide sequence ID" value="NC_010943.1"/>
</dbReference>
<evidence type="ECO:0000313" key="4">
    <source>
        <dbReference type="Proteomes" id="UP000008840"/>
    </source>
</evidence>
<keyword evidence="4" id="KW-1185">Reference proteome</keyword>